<dbReference type="eggNOG" id="KOG2115">
    <property type="taxonomic scope" value="Eukaryota"/>
</dbReference>
<comment type="subcellular location">
    <subcellularLocation>
        <location evidence="1">Golgi apparatus</location>
        <location evidence="1">trans-Golgi network</location>
    </subcellularLocation>
</comment>
<feature type="compositionally biased region" description="Basic and acidic residues" evidence="7">
    <location>
        <begin position="1108"/>
        <end position="1118"/>
    </location>
</feature>
<dbReference type="RefSeq" id="XP_001382282.2">
    <property type="nucleotide sequence ID" value="XM_001382245.1"/>
</dbReference>
<feature type="region of interest" description="Disordered" evidence="7">
    <location>
        <begin position="544"/>
        <end position="599"/>
    </location>
</feature>
<dbReference type="KEGG" id="pic:PICST_66784"/>
<feature type="compositionally biased region" description="Acidic residues" evidence="7">
    <location>
        <begin position="1328"/>
        <end position="1344"/>
    </location>
</feature>
<feature type="domain" description="Vacuolar protein sorting-associated protein 54 C-terminal" evidence="8">
    <location>
        <begin position="818"/>
        <end position="954"/>
    </location>
</feature>
<dbReference type="EMBL" id="CP000496">
    <property type="protein sequence ID" value="ABN64253.2"/>
    <property type="molecule type" value="Genomic_DNA"/>
</dbReference>
<feature type="compositionally biased region" description="Polar residues" evidence="7">
    <location>
        <begin position="1309"/>
        <end position="1321"/>
    </location>
</feature>
<keyword evidence="10" id="KW-1185">Reference proteome</keyword>
<sequence>MPEEKIPDTILRKASVNESEDLNDDLQNVSDDSESSDTFSNIQSANMPYSNSVHNAIPSGKHRRTGSAMSFRNSIDNESVFSSTVYYNILNSQSVNPDDSLNTIQGEYSPLGPNSIYELTIGSDTARARRKKAPKSSVTINGGLTTVANLKFPTTRDIPQIQLVKLKSRVKDSDLQAKYVANLEDEYKSFESSYRQLTQDTLFKFTQQEQGKVSASSSVANFQDVEFGSDELSAIPKVYLEEEFRLDDPRVFKQVIEGASIIPSDNDDPSSHLVNNTALQERISHYLDIVEVSLIKEISKTSDSFFSTIGDIEKIQTHSNECVDKFQSMKEKLEQVENGHSRKGLQIFDKLVQKKNVEHLESCLLQLKYVVSTFDLANKSFTNSQYSKCLTETILTECLVEGLNKNQIEDESLRALYPSFQFPLVDLTGLPALIHLRNDLQTLKDECSKGYINDFIQVLLDDLRTHCRSVPVQDTLNRLYNGIDKTKKYHSKPVNNSYLVITDSKRQQLMDYVRNLAKSGRMVQAYSSYQDRIMTEIKDIIKTNLPTQSQNGSTDMSNTPSRSASVPPESLNSNPSAISQSQTGESLQVPHSTNTSLSSNIKSLTPKEFEQMFIKTYADLSECLRRLTAHQKLLLDLALTTTTSLAPDFDIMSLDISIAISKAIELTQVRLTRVINVRSEQTADLTVPFYLRLNSITSAYLQECELISPGFNGSALSEWFRNHLNYFVHRFHHNALKALVTDTNRDTWKEVTSAEALSEAQEIVDEITGYTDYILLNGNTGFSGEKWLEPLDFHEKPEVHQDTKVVENDKIRVTIGSESFMIPSLALRSVRQIRDYLIIAKVFTSTASSIENNLLNYFKLLNSKTYQAVLNAGATRTAGLKHIFPKHIALCIQLVEFNLSLLDRLKTVFPSRESTPVPVSGSPSEDLSFARIISNYKDHENELFSKLVSILHDRTVTHSATIKNINWSEPLKHPQQCHQYMETLVKDTLTVTKAISRYLPELKCSLILSQIFDNYKRILVECYCTQLPQFKDFNEKHMVLKDIDYFRVKLCELPGYGNSGQVIWENVNSLPTVEDTKMEEVMRHNIADERLQISSVRGSAKSSLEVQRSSEEKQRKTEVQPITENLPGQELLVSAIEPEEEKELPISEKEAVPKNEIAEKEDSEIDTEILEKAAVTAPEIAVDEEEPEKDEVIDKQLPVIDENDAKPGDGALLPEKEAPQSDPDDIVNGPVQDKEEPAKGDSVQIDEDVKLASEVENPTGGVAEEPLKEYSEEVTNLTSKDETEVKDDPSSKIEVQITSSEEDIEAGIDSSNGIEENTVVSESVPEVEQNDEEDSEEVLFDQEAETASATNEDNEGNQK</sequence>
<reference evidence="9 10" key="1">
    <citation type="journal article" date="2007" name="Nat. Biotechnol.">
        <title>Genome sequence of the lignocellulose-bioconverting and xylose-fermenting yeast Pichia stipitis.</title>
        <authorList>
            <person name="Jeffries T.W."/>
            <person name="Grigoriev I.V."/>
            <person name="Grimwood J."/>
            <person name="Laplaza J.M."/>
            <person name="Aerts A."/>
            <person name="Salamov A."/>
            <person name="Schmutz J."/>
            <person name="Lindquist E."/>
            <person name="Dehal P."/>
            <person name="Shapiro H."/>
            <person name="Jin Y.S."/>
            <person name="Passoth V."/>
            <person name="Richardson P.M."/>
        </authorList>
    </citation>
    <scope>NUCLEOTIDE SEQUENCE [LARGE SCALE GENOMIC DNA]</scope>
    <source>
        <strain evidence="10">ATCC 58785 / CBS 6054 / NBRC 10063 / NRRL Y-11545</strain>
    </source>
</reference>
<dbReference type="OMA" id="SMDHSAF"/>
<comment type="similarity">
    <text evidence="2">Belongs to the VPS54 family.</text>
</comment>
<dbReference type="InParanoid" id="A3LN20"/>
<dbReference type="PANTHER" id="PTHR12965:SF0">
    <property type="entry name" value="VACUOLAR PROTEIN SORTING-ASSOCIATED PROTEIN 54"/>
    <property type="match status" value="1"/>
</dbReference>
<feature type="region of interest" description="Disordered" evidence="7">
    <location>
        <begin position="1177"/>
        <end position="1359"/>
    </location>
</feature>
<organism evidence="9 10">
    <name type="scientific">Scheffersomyces stipitis (strain ATCC 58785 / CBS 6054 / NBRC 10063 / NRRL Y-11545)</name>
    <name type="common">Yeast</name>
    <name type="synonym">Pichia stipitis</name>
    <dbReference type="NCBI Taxonomy" id="322104"/>
    <lineage>
        <taxon>Eukaryota</taxon>
        <taxon>Fungi</taxon>
        <taxon>Dikarya</taxon>
        <taxon>Ascomycota</taxon>
        <taxon>Saccharomycotina</taxon>
        <taxon>Pichiomycetes</taxon>
        <taxon>Debaryomycetaceae</taxon>
        <taxon>Scheffersomyces</taxon>
    </lineage>
</organism>
<feature type="compositionally biased region" description="Basic and acidic residues" evidence="7">
    <location>
        <begin position="1"/>
        <end position="11"/>
    </location>
</feature>
<evidence type="ECO:0000256" key="4">
    <source>
        <dbReference type="ARBA" id="ARBA00022927"/>
    </source>
</evidence>
<dbReference type="Proteomes" id="UP000002258">
    <property type="component" value="Chromosome 2"/>
</dbReference>
<evidence type="ECO:0000256" key="2">
    <source>
        <dbReference type="ARBA" id="ARBA00009150"/>
    </source>
</evidence>
<dbReference type="HOGENOM" id="CLU_003094_0_1_1"/>
<dbReference type="OrthoDB" id="10259024at2759"/>
<accession>A3LN20</accession>
<evidence type="ECO:0000256" key="1">
    <source>
        <dbReference type="ARBA" id="ARBA00004601"/>
    </source>
</evidence>
<dbReference type="GO" id="GO:0000938">
    <property type="term" value="C:GARP complex"/>
    <property type="evidence" value="ECO:0007669"/>
    <property type="project" value="InterPro"/>
</dbReference>
<feature type="compositionally biased region" description="Acidic residues" evidence="7">
    <location>
        <begin position="1181"/>
        <end position="1191"/>
    </location>
</feature>
<protein>
    <submittedName>
        <fullName evidence="9">Loss upsets vacuole</fullName>
    </submittedName>
</protein>
<gene>
    <name evidence="9" type="ORF">PICST_66784</name>
</gene>
<dbReference type="GO" id="GO:0042147">
    <property type="term" value="P:retrograde transport, endosome to Golgi"/>
    <property type="evidence" value="ECO:0007669"/>
    <property type="project" value="InterPro"/>
</dbReference>
<dbReference type="PANTHER" id="PTHR12965">
    <property type="entry name" value="VACUOLAR PROTEIN SORTING 54"/>
    <property type="match status" value="1"/>
</dbReference>
<proteinExistence type="inferred from homology"/>
<evidence type="ECO:0000313" key="10">
    <source>
        <dbReference type="Proteomes" id="UP000002258"/>
    </source>
</evidence>
<feature type="region of interest" description="Disordered" evidence="7">
    <location>
        <begin position="1"/>
        <end position="51"/>
    </location>
</feature>
<dbReference type="Pfam" id="PF07928">
    <property type="entry name" value="Vps54"/>
    <property type="match status" value="1"/>
</dbReference>
<dbReference type="InterPro" id="IPR012501">
    <property type="entry name" value="Vps54_C"/>
</dbReference>
<keyword evidence="6" id="KW-0175">Coiled coil</keyword>
<evidence type="ECO:0000256" key="6">
    <source>
        <dbReference type="ARBA" id="ARBA00023054"/>
    </source>
</evidence>
<feature type="compositionally biased region" description="Basic and acidic residues" evidence="7">
    <location>
        <begin position="1279"/>
        <end position="1291"/>
    </location>
</feature>
<keyword evidence="4" id="KW-0653">Protein transport</keyword>
<name>A3LN20_PICST</name>
<evidence type="ECO:0000256" key="7">
    <source>
        <dbReference type="SAM" id="MobiDB-lite"/>
    </source>
</evidence>
<dbReference type="GO" id="GO:0006896">
    <property type="term" value="P:Golgi to vacuole transport"/>
    <property type="evidence" value="ECO:0007669"/>
    <property type="project" value="TreeGrafter"/>
</dbReference>
<evidence type="ECO:0000259" key="8">
    <source>
        <dbReference type="Pfam" id="PF07928"/>
    </source>
</evidence>
<feature type="compositionally biased region" description="Polar residues" evidence="7">
    <location>
        <begin position="25"/>
        <end position="51"/>
    </location>
</feature>
<dbReference type="STRING" id="322104.A3LN20"/>
<evidence type="ECO:0000313" key="9">
    <source>
        <dbReference type="EMBL" id="ABN64253.2"/>
    </source>
</evidence>
<feature type="compositionally biased region" description="Polar residues" evidence="7">
    <location>
        <begin position="1098"/>
        <end position="1107"/>
    </location>
</feature>
<feature type="region of interest" description="Disordered" evidence="7">
    <location>
        <begin position="1098"/>
        <end position="1121"/>
    </location>
</feature>
<keyword evidence="3" id="KW-0813">Transport</keyword>
<keyword evidence="5" id="KW-0333">Golgi apparatus</keyword>
<dbReference type="FunCoup" id="A3LN20">
    <property type="interactions" value="458"/>
</dbReference>
<dbReference type="GeneID" id="4836900"/>
<dbReference type="GO" id="GO:0015031">
    <property type="term" value="P:protein transport"/>
    <property type="evidence" value="ECO:0007669"/>
    <property type="project" value="UniProtKB-KW"/>
</dbReference>
<evidence type="ECO:0000256" key="3">
    <source>
        <dbReference type="ARBA" id="ARBA00022448"/>
    </source>
</evidence>
<dbReference type="InterPro" id="IPR039745">
    <property type="entry name" value="Vps54"/>
</dbReference>
<evidence type="ECO:0000256" key="5">
    <source>
        <dbReference type="ARBA" id="ARBA00023034"/>
    </source>
</evidence>
<dbReference type="GO" id="GO:0019905">
    <property type="term" value="F:syntaxin binding"/>
    <property type="evidence" value="ECO:0007669"/>
    <property type="project" value="TreeGrafter"/>
</dbReference>
<dbReference type="GO" id="GO:0005829">
    <property type="term" value="C:cytosol"/>
    <property type="evidence" value="ECO:0007669"/>
    <property type="project" value="GOC"/>
</dbReference>